<dbReference type="Proteomes" id="UP000014264">
    <property type="component" value="Unassembled WGS sequence"/>
</dbReference>
<evidence type="ECO:0000313" key="2">
    <source>
        <dbReference type="Proteomes" id="UP000014264"/>
    </source>
</evidence>
<proteinExistence type="predicted"/>
<reference evidence="1 2" key="1">
    <citation type="journal article" date="2013" name="PLoS ONE">
        <title>Lactobacillus paracasei comparative genomics: towards species pan-genome definition and exploitation of diversity.</title>
        <authorList>
            <person name="Smokvina T."/>
            <person name="Wels M."/>
            <person name="Polka J."/>
            <person name="Chervaux C."/>
            <person name="Brisse S."/>
            <person name="Boekhorst J."/>
            <person name="van Hylckama Vlieg J.E."/>
            <person name="Siezen R.J."/>
        </authorList>
    </citation>
    <scope>NUCLEOTIDE SEQUENCE [LARGE SCALE GENOMIC DNA]</scope>
    <source>
        <strain evidence="1 2">Lpp14</strain>
    </source>
</reference>
<comment type="caution">
    <text evidence="1">The sequence shown here is derived from an EMBL/GenBank/DDBJ whole genome shotgun (WGS) entry which is preliminary data.</text>
</comment>
<dbReference type="AlphaFoldDB" id="A0A829GMP2"/>
<dbReference type="EMBL" id="ANJZ01000334">
    <property type="protein sequence ID" value="EPC59547.1"/>
    <property type="molecule type" value="Genomic_DNA"/>
</dbReference>
<protein>
    <submittedName>
        <fullName evidence="1">Uncharacterized protein</fullName>
    </submittedName>
</protein>
<organism evidence="1 2">
    <name type="scientific">Lacticaseibacillus paracasei subsp. paracasei Lpp14</name>
    <dbReference type="NCBI Taxonomy" id="1256204"/>
    <lineage>
        <taxon>Bacteria</taxon>
        <taxon>Bacillati</taxon>
        <taxon>Bacillota</taxon>
        <taxon>Bacilli</taxon>
        <taxon>Lactobacillales</taxon>
        <taxon>Lactobacillaceae</taxon>
        <taxon>Lacticaseibacillus</taxon>
    </lineage>
</organism>
<sequence length="143" mass="16435">MYNLFNKATTADEFFNLSKEILTKSLNSNKYSSVANGLDYLIYDSNETVEHLPFVVDKSSVNVCPDFYKQLNRIVGKDTNFAYLCEMAAPKQKEILDLIKKNASEDFIKNNNNLRGNSVSVWIFRIPFPFNTSNASFYIEFNV</sequence>
<evidence type="ECO:0000313" key="1">
    <source>
        <dbReference type="EMBL" id="EPC59547.1"/>
    </source>
</evidence>
<gene>
    <name evidence="1" type="ORF">Lpp14_13709</name>
</gene>
<accession>A0A829GMP2</accession>
<name>A0A829GMP2_LACPA</name>